<keyword evidence="3" id="KW-0269">Exonuclease</keyword>
<dbReference type="GO" id="GO:0006259">
    <property type="term" value="P:DNA metabolic process"/>
    <property type="evidence" value="ECO:0007669"/>
    <property type="project" value="InterPro"/>
</dbReference>
<feature type="domain" description="Calcineurin-like phosphoesterase" evidence="4">
    <location>
        <begin position="1"/>
        <end position="215"/>
    </location>
</feature>
<dbReference type="GO" id="GO:0004519">
    <property type="term" value="F:endonuclease activity"/>
    <property type="evidence" value="ECO:0007669"/>
    <property type="project" value="InterPro"/>
</dbReference>
<dbReference type="PANTHER" id="PTHR30337:SF0">
    <property type="entry name" value="NUCLEASE SBCCD SUBUNIT D"/>
    <property type="match status" value="1"/>
</dbReference>
<proteinExistence type="predicted"/>
<evidence type="ECO:0000256" key="3">
    <source>
        <dbReference type="ARBA" id="ARBA00022839"/>
    </source>
</evidence>
<dbReference type="SUPFAM" id="SSF56300">
    <property type="entry name" value="Metallo-dependent phosphatases"/>
    <property type="match status" value="1"/>
</dbReference>
<dbReference type="PANTHER" id="PTHR30337">
    <property type="entry name" value="COMPONENT OF ATP-DEPENDENT DSDNA EXONUCLEASE"/>
    <property type="match status" value="1"/>
</dbReference>
<name>A0A382JXB0_9ZZZZ</name>
<dbReference type="Pfam" id="PF00149">
    <property type="entry name" value="Metallophos"/>
    <property type="match status" value="1"/>
</dbReference>
<reference evidence="5" key="1">
    <citation type="submission" date="2018-05" db="EMBL/GenBank/DDBJ databases">
        <authorList>
            <person name="Lanie J.A."/>
            <person name="Ng W.-L."/>
            <person name="Kazmierczak K.M."/>
            <person name="Andrzejewski T.M."/>
            <person name="Davidsen T.M."/>
            <person name="Wayne K.J."/>
            <person name="Tettelin H."/>
            <person name="Glass J.I."/>
            <person name="Rusch D."/>
            <person name="Podicherti R."/>
            <person name="Tsui H.-C.T."/>
            <person name="Winkler M.E."/>
        </authorList>
    </citation>
    <scope>NUCLEOTIDE SEQUENCE</scope>
</reference>
<dbReference type="InterPro" id="IPR050535">
    <property type="entry name" value="DNA_Repair-Maintenance_Comp"/>
</dbReference>
<dbReference type="EMBL" id="UINC01076576">
    <property type="protein sequence ID" value="SVC15873.1"/>
    <property type="molecule type" value="Genomic_DNA"/>
</dbReference>
<keyword evidence="2" id="KW-0378">Hydrolase</keyword>
<dbReference type="GO" id="GO:0008408">
    <property type="term" value="F:3'-5' exonuclease activity"/>
    <property type="evidence" value="ECO:0007669"/>
    <property type="project" value="InterPro"/>
</dbReference>
<dbReference type="CDD" id="cd00840">
    <property type="entry name" value="MPP_Mre11_N"/>
    <property type="match status" value="1"/>
</dbReference>
<sequence>MRILHTSDWHLGRSFNAVPLLEEQRRFVDQVVEIVSSEGIDLVVVAGDVFDWNVPPAEAVEVWHDALQRIVEAGAQVVAISGNHDQGERIEVPAQLLKPGIVIRGSRSPSRVVLDFADGPLLVAPIPFLNPVLARELHEGEGVVTHQSVVEGWLAATGEAATQAPRSLAVSHAFVRGGDASESERSLNQVGGAELVDAKVYEGFSYAALGHLHRPQVVGDDRVAYCGSPIPYSFSETAEKSVRLVDLGPDGSNLRVELLPVEAGRKVVTLRGTLDELLSDSAHDPYEKADRFFVRAELTDSTRQRDPKNKLEVRFPGVIELGYVGLARDDTAGRVRGAEPGLDPLTLTLRYWDESVGSPPTDAEAALLQAAIHAGFNDAEAPA</sequence>
<dbReference type="InterPro" id="IPR004593">
    <property type="entry name" value="SbcD"/>
</dbReference>
<dbReference type="InterPro" id="IPR041796">
    <property type="entry name" value="Mre11_N"/>
</dbReference>
<dbReference type="InterPro" id="IPR004843">
    <property type="entry name" value="Calcineurin-like_PHP"/>
</dbReference>
<evidence type="ECO:0000256" key="1">
    <source>
        <dbReference type="ARBA" id="ARBA00022722"/>
    </source>
</evidence>
<protein>
    <recommendedName>
        <fullName evidence="4">Calcineurin-like phosphoesterase domain-containing protein</fullName>
    </recommendedName>
</protein>
<keyword evidence="1" id="KW-0540">Nuclease</keyword>
<dbReference type="AlphaFoldDB" id="A0A382JXB0"/>
<evidence type="ECO:0000256" key="2">
    <source>
        <dbReference type="ARBA" id="ARBA00022801"/>
    </source>
</evidence>
<evidence type="ECO:0000313" key="5">
    <source>
        <dbReference type="EMBL" id="SVC15873.1"/>
    </source>
</evidence>
<accession>A0A382JXB0</accession>
<dbReference type="NCBIfam" id="TIGR00619">
    <property type="entry name" value="sbcd"/>
    <property type="match status" value="1"/>
</dbReference>
<organism evidence="5">
    <name type="scientific">marine metagenome</name>
    <dbReference type="NCBI Taxonomy" id="408172"/>
    <lineage>
        <taxon>unclassified sequences</taxon>
        <taxon>metagenomes</taxon>
        <taxon>ecological metagenomes</taxon>
    </lineage>
</organism>
<evidence type="ECO:0000259" key="4">
    <source>
        <dbReference type="Pfam" id="PF00149"/>
    </source>
</evidence>
<dbReference type="InterPro" id="IPR029052">
    <property type="entry name" value="Metallo-depent_PP-like"/>
</dbReference>
<dbReference type="Gene3D" id="3.60.21.10">
    <property type="match status" value="1"/>
</dbReference>
<gene>
    <name evidence="5" type="ORF">METZ01_LOCUS268727</name>
</gene>